<reference evidence="1 2" key="1">
    <citation type="submission" date="2020-02" db="EMBL/GenBank/DDBJ databases">
        <authorList>
            <person name="Brisse S."/>
        </authorList>
    </citation>
    <scope>NUCLEOTIDE SEQUENCE [LARGE SCALE GENOMIC DNA]</scope>
    <source>
        <strain evidence="1">CIP107547</strain>
    </source>
</reference>
<sequence length="107" mass="12601">MDFADRGWDYRDRYRKGGGPSRMTTRRLLLLVDGLDRNSSRFWAEISDSDRFSTTDYVLMIFYLALIGEVHPMWNLRKEARKQAEFEAKKKAVLAAERARKKRLGIN</sequence>
<proteinExistence type="predicted"/>
<organism evidence="1 2">
    <name type="scientific">Corynebacterium diphtheriae</name>
    <dbReference type="NCBI Taxonomy" id="1717"/>
    <lineage>
        <taxon>Bacteria</taxon>
        <taxon>Bacillati</taxon>
        <taxon>Actinomycetota</taxon>
        <taxon>Actinomycetes</taxon>
        <taxon>Mycobacteriales</taxon>
        <taxon>Corynebacteriaceae</taxon>
        <taxon>Corynebacterium</taxon>
    </lineage>
</organism>
<dbReference type="Proteomes" id="UP000480222">
    <property type="component" value="Unassembled WGS sequence"/>
</dbReference>
<evidence type="ECO:0000313" key="2">
    <source>
        <dbReference type="Proteomes" id="UP000480222"/>
    </source>
</evidence>
<evidence type="ECO:0000313" key="1">
    <source>
        <dbReference type="EMBL" id="CAB0594492.1"/>
    </source>
</evidence>
<dbReference type="AlphaFoldDB" id="A0A811GA15"/>
<dbReference type="EMBL" id="CADDAV010000010">
    <property type="protein sequence ID" value="CAB0594492.1"/>
    <property type="molecule type" value="Genomic_DNA"/>
</dbReference>
<gene>
    <name evidence="1" type="ORF">CIP107547_00923</name>
</gene>
<accession>A0A811GA15</accession>
<name>A0A811GA15_CORDP</name>
<comment type="caution">
    <text evidence="1">The sequence shown here is derived from an EMBL/GenBank/DDBJ whole genome shotgun (WGS) entry which is preliminary data.</text>
</comment>
<protein>
    <submittedName>
        <fullName evidence="1">Cell envelope integrity protein TolA</fullName>
    </submittedName>
</protein>
<dbReference type="RefSeq" id="WP_088272058.1">
    <property type="nucleotide sequence ID" value="NZ_MSIH01000003.1"/>
</dbReference>